<protein>
    <submittedName>
        <fullName evidence="1">Uncharacterized protein</fullName>
    </submittedName>
</protein>
<dbReference type="EMBL" id="RXGB01001831">
    <property type="protein sequence ID" value="TMW97372.1"/>
    <property type="molecule type" value="Genomic_DNA"/>
</dbReference>
<evidence type="ECO:0000313" key="1">
    <source>
        <dbReference type="EMBL" id="TMW97372.1"/>
    </source>
</evidence>
<feature type="non-terminal residue" evidence="1">
    <location>
        <position position="113"/>
    </location>
</feature>
<sequence>RRMVARRLEEGRVEEDVPPHVEQVCQGHQGDKVRIKGQVNEFPMVPLEMTNDEVREALITLARALTTHVNMGIGPRVNVVETTMTSRLRDFVRMNPPIFLGSKVGEDPQEFLD</sequence>
<feature type="non-terminal residue" evidence="1">
    <location>
        <position position="1"/>
    </location>
</feature>
<organism evidence="1">
    <name type="scientific">Solanum chilense</name>
    <name type="common">Tomato</name>
    <name type="synonym">Lycopersicon chilense</name>
    <dbReference type="NCBI Taxonomy" id="4083"/>
    <lineage>
        <taxon>Eukaryota</taxon>
        <taxon>Viridiplantae</taxon>
        <taxon>Streptophyta</taxon>
        <taxon>Embryophyta</taxon>
        <taxon>Tracheophyta</taxon>
        <taxon>Spermatophyta</taxon>
        <taxon>Magnoliopsida</taxon>
        <taxon>eudicotyledons</taxon>
        <taxon>Gunneridae</taxon>
        <taxon>Pentapetalae</taxon>
        <taxon>asterids</taxon>
        <taxon>lamiids</taxon>
        <taxon>Solanales</taxon>
        <taxon>Solanaceae</taxon>
        <taxon>Solanoideae</taxon>
        <taxon>Solaneae</taxon>
        <taxon>Solanum</taxon>
        <taxon>Solanum subgen. Lycopersicon</taxon>
    </lineage>
</organism>
<name>A0A6N2BPC7_SOLCI</name>
<dbReference type="AlphaFoldDB" id="A0A6N2BPC7"/>
<reference evidence="1" key="1">
    <citation type="submission" date="2019-05" db="EMBL/GenBank/DDBJ databases">
        <title>The de novo reference genome and transcriptome assemblies of the wild tomato species Solanum chilense.</title>
        <authorList>
            <person name="Stam R."/>
            <person name="Nosenko T."/>
            <person name="Hoerger A.C."/>
            <person name="Stephan W."/>
            <person name="Seidel M.A."/>
            <person name="Kuhn J.M.M."/>
            <person name="Haberer G."/>
            <person name="Tellier A."/>
        </authorList>
    </citation>
    <scope>NUCLEOTIDE SEQUENCE</scope>
    <source>
        <tissue evidence="1">Mature leaves</tissue>
    </source>
</reference>
<gene>
    <name evidence="1" type="ORF">EJD97_005671</name>
</gene>
<accession>A0A6N2BPC7</accession>
<proteinExistence type="predicted"/>
<comment type="caution">
    <text evidence="1">The sequence shown here is derived from an EMBL/GenBank/DDBJ whole genome shotgun (WGS) entry which is preliminary data.</text>
</comment>